<dbReference type="SUPFAM" id="SSF49899">
    <property type="entry name" value="Concanavalin A-like lectins/glucanases"/>
    <property type="match status" value="4"/>
</dbReference>
<keyword evidence="4" id="KW-1185">Reference proteome</keyword>
<dbReference type="InterPro" id="IPR013320">
    <property type="entry name" value="ConA-like_dom_sf"/>
</dbReference>
<evidence type="ECO:0000259" key="2">
    <source>
        <dbReference type="Pfam" id="PF17803"/>
    </source>
</evidence>
<dbReference type="Pfam" id="PF17963">
    <property type="entry name" value="Big_9"/>
    <property type="match status" value="2"/>
</dbReference>
<dbReference type="InterPro" id="IPR013425">
    <property type="entry name" value="Autotrns_rpt"/>
</dbReference>
<dbReference type="Proteomes" id="UP001374893">
    <property type="component" value="Chromosome"/>
</dbReference>
<dbReference type="Pfam" id="PF17803">
    <property type="entry name" value="Cadherin_4"/>
    <property type="match status" value="1"/>
</dbReference>
<dbReference type="Pfam" id="PF13385">
    <property type="entry name" value="Laminin_G_3"/>
    <property type="match status" value="4"/>
</dbReference>
<accession>A0ABN6GZT3</accession>
<dbReference type="InterPro" id="IPR011050">
    <property type="entry name" value="Pectin_lyase_fold/virulence"/>
</dbReference>
<dbReference type="NCBIfam" id="TIGR01965">
    <property type="entry name" value="VCBS_repeat"/>
    <property type="match status" value="2"/>
</dbReference>
<sequence>MKPNEKPILRLAFLTPFLLAPLHGDVTAVDDGSGGSPFLTTNSNAPAWGGSVTANDTGTTVTPLAGPITSTEGAAVILLSDGTFYYDPRGVAAARLLASGASLTDTFDYMLTLGNVSSEATETLDATTAENTLTVTGLPAPVAATGTSIPSVVTSAYEFTGSNSADRTNFQQSPNDASTQDVTFEFWLKPDSVTADQIVMETGGSGDGSGVYLKSDGTLFWLIKNQGVSSIVSTTALTAGEWIHVAMTYNKDASGTTDEVRMYLNGVETDFDNSETALNDWSGTDACRFGAKAGTAGGQGAGDDPAPGVTNFGNFTGQLGAVRFYRDRVLSASEVSGNYLSAVVVDDTGTVTVQIDGVDDAPSAVDDLITGGVPGANLVSTEDLTANDGSTRTAAPGNRSDLILDYDANLSSSASVWENRGPIGGTTLDMEMGTGVSLNTSVTSAVPTIRQSYSFDGTADATGLFSTNTGADSFHELLSGTDSSNATFEFWAKPANTSQVMTLFETGGGTGIGMVIDNGVLEAAMELDGATKDGSYVSYDLVTDPLGLVGGDPTTDFNHYAAVARVGNSGMSLYVNGVLVDNTTAGNGSDWDGGDGFGLGRYGGDNHGGFVNGASGGTYDSPFLGEISSFRVYGAALNADQVERNYQAATNLLLLNYEAWTPGNNSDTWQNIGPVAGSSLDWRLGSGVTLNGAPGSSRAQITAAYDFDGTTDAFAVYGLSEGTNSIEDVVGDSIELQDVTVEAWVKLDVADQTQFTTIFEGGATQGLGLVVDNEVLIAATESDGATLSGSTVSYDLNADSLGVLGGQTTISEFFQVAVSVEVGEGLVLYVNGVKVDSSTGGVVDTDWIGGDGDGLGHFAGAGHGGFANPAGGGAYDTYLNGSIAALRLYGEVLGESDIRQNFEAVNNDTDVEGNIISVSGIFDDATGTVKTTGQTATLDSGATVVLDSATGAFTYNPNGIFDDLVADDLGYDRFTYQVTSASGTGTAEVVVVIEGLNEAAPDTIEATELLVTTYTANQIVGNDDHALGTSDAFLDLNANDVTPEDILAGTWRNTGRGGSTYDVNITSGTLIAPPVLESNFGAVGQSWKDVTGTFTSFQDISDDDATVEIWFQPTPLTTGRQLLMESGGNGNGMSIVYNADTAEVDFIIDGGNDNDDNIQVSATGIVPGEFNQLIAIYDKDSPTVEDTLTLYLNGDPTSFNGAANASETNLGGTTDNFSGSNGSGIGAVNSGEALELSFGLPGFPPTVSAAFEGQISIMRVYDRKLSIAEVEANFDAIAQSIQSVTGTGSPGSVVTTTLGATVTLNADGSFEYDSTGLADIPEGNVVMDSFDYTISDGAGGTTTATVTVNVTGVGSFLAVDDSFGVSQNDGPTAFNPLANDIGAEAAVVELQSDVSNFGASVPTGTVNGETADFRDGSDHGWQFLWNAPTGWSPGGSFDGTTGALGSEADYLPLVWDSTVGGWLVDADGFDSNALAEPGAYLRISPDGTGIPGLGSTQATLGNDKDRYLILAYTVDSDGYYGITDSGISVPSGSSGGITVETLVGSTPVATTPVAGGGSGNFDQLLGFVNADDTIYIAIGPDGSRASDYFSNLDFTLVKLPSAESQLDDILGTVSTDGSTITYDPAGAFTGLAAGQTVDETITYTIRDLSSELDYDGGTVAFNVGQTLTSSSGGSATILAVDGDATSGTLRLGVITGTINDNDTLTGSGGGSALANGTPVASTSVSTAEFTVTVTGENDAPTAVEDPLATTADEDLGVTGALSVLSNDTDPDQGDALTLVVAEVQSTPVSGPTVVATDQGGSLTMYEDGTFDYTPPVIFNPLSVGETATDTFTYLCEDSGGLQAAAPVTATITINGANDPVAATANAYTVDADDVASGNLITDDTGSGLDSSVDTNDTLTVSAVDTSATLGSVSFQSDGTFTYDPGCAFDTLAPGGSAIDTFVYTLSDGQGGTDTATVTITVDEDNVPPSVDDPSSLAQVVVGAGTVPLEDILVIDGDGTRSEVDTVATALFDFQNNVTVFSDLRPDDDGSFDVDAGGPSLTDADGFSVEITFVPQAADMTGTVVLFEFGGSSNGSSVLLVDGIPHLLSKAGSAAANEPTDDSLLDNVFQDLDWAGDSAIVVPLSTTPAVVGESNQVAVVYDISNDTVDYSMNGAAAGTATLLNNDSVDWNGDHTVNIGQGAGGGVGGNANSGSGPFRDNLMANPAWGPGAISCLSFWSEATGSVLTSAGESITATLTIQSWNGTDSLSSVTNNGGGVYTATGDAATVSATLAAMEFVPGVGVTYPVTITVSIDDGDEDGSGPVTGTIYITDTAPANVYVDDGFSGSFLDPIADADNGSPVSAALFGFDAFATIAEGLAAAGSTGTVVVNGGDYSGEDVSMTGNSAMRLTDAGESVSIGSVSAGPTNSIDLQNGDLTLGASDFASAIIDAPIAGTGTLTKVGTGDIRIRGACTYTGVTTIDDGRIVITYQNPSDRGSLASSGIVVNAPAILALGADDDTTYVHTNPISGDGSVSTFEDGTVEFNTPGGNTFSGGFDLGDGASSTFDGIAGAKQGFVVVNDNADLGTGKILSRGGQLQAGVGGIVISNDIDITGGGFRCGGAEDFTLSGSIATIDDANRGFGNYGSVDIDLTITGNIDNTGGNVLFQGNAGGTSGTWTVSGDISGPLGVEVSTNYNNGTVTLTGTNTYEGPTDVDAGNLVVDGTHTGGAAFTVSSGAFLAGSGSIASPVTVGGTLDPGGFDIATFTTGPLTVSGTVQIDVDNTAGAAGTAYDQVVVTGGVNVSGGSILVFEVGVEANPAPIVVIDNDTSVDAVLGTFIDGNPFSMDFLGSGKSGVVEYAGGDGNDIALVTSTIIESWRVANGLPIDGSLDEVDTDSDGLVSLLEFGFGTEVGVLDGGSLNPDGSVNGSPTTQISPGPLALFNRRDDFGQSGSVSYTVEFSSDLSMFYPNADTISIAADSTDDPDYHVASVPYPALLPDGKPARFFRVRVEVVP</sequence>
<organism evidence="3 4">
    <name type="scientific">Haloferula helveola</name>
    <dbReference type="NCBI Taxonomy" id="490095"/>
    <lineage>
        <taxon>Bacteria</taxon>
        <taxon>Pseudomonadati</taxon>
        <taxon>Verrucomicrobiota</taxon>
        <taxon>Verrucomicrobiia</taxon>
        <taxon>Verrucomicrobiales</taxon>
        <taxon>Verrucomicrobiaceae</taxon>
        <taxon>Haloferula</taxon>
    </lineage>
</organism>
<proteinExistence type="predicted"/>
<evidence type="ECO:0000256" key="1">
    <source>
        <dbReference type="ARBA" id="ARBA00022729"/>
    </source>
</evidence>
<dbReference type="RefSeq" id="WP_338688682.1">
    <property type="nucleotide sequence ID" value="NZ_AP024702.1"/>
</dbReference>
<name>A0ABN6GZT3_9BACT</name>
<dbReference type="InterPro" id="IPR018247">
    <property type="entry name" value="EF_Hand_1_Ca_BS"/>
</dbReference>
<gene>
    <name evidence="3" type="ORF">HAHE_07050</name>
</gene>
<dbReference type="Pfam" id="PF12951">
    <property type="entry name" value="PATR"/>
    <property type="match status" value="2"/>
</dbReference>
<keyword evidence="1" id="KW-0732">Signal</keyword>
<protein>
    <recommendedName>
        <fullName evidence="2">RapA2 cadherin-like domain-containing protein</fullName>
    </recommendedName>
</protein>
<dbReference type="InterPro" id="IPR040853">
    <property type="entry name" value="RapA2_cadherin-like"/>
</dbReference>
<dbReference type="PROSITE" id="PS00018">
    <property type="entry name" value="EF_HAND_1"/>
    <property type="match status" value="1"/>
</dbReference>
<evidence type="ECO:0000313" key="4">
    <source>
        <dbReference type="Proteomes" id="UP001374893"/>
    </source>
</evidence>
<dbReference type="NCBIfam" id="TIGR02601">
    <property type="entry name" value="autotrns_rpt"/>
    <property type="match status" value="1"/>
</dbReference>
<feature type="domain" description="RapA2 cadherin-like" evidence="2">
    <location>
        <begin position="1727"/>
        <end position="1812"/>
    </location>
</feature>
<dbReference type="SUPFAM" id="SSF51126">
    <property type="entry name" value="Pectin lyase-like"/>
    <property type="match status" value="1"/>
</dbReference>
<dbReference type="EMBL" id="AP024702">
    <property type="protein sequence ID" value="BCX46797.1"/>
    <property type="molecule type" value="Genomic_DNA"/>
</dbReference>
<reference evidence="3 4" key="1">
    <citation type="submission" date="2021-06" db="EMBL/GenBank/DDBJ databases">
        <title>Complete genome of Haloferula helveola possessing various polysaccharide degrading enzymes.</title>
        <authorList>
            <person name="Takami H."/>
            <person name="Huang C."/>
            <person name="Hamasaki K."/>
        </authorList>
    </citation>
    <scope>NUCLEOTIDE SEQUENCE [LARGE SCALE GENOMIC DNA]</scope>
    <source>
        <strain evidence="3 4">CN-1</strain>
    </source>
</reference>
<evidence type="ECO:0000313" key="3">
    <source>
        <dbReference type="EMBL" id="BCX46797.1"/>
    </source>
</evidence>
<dbReference type="Gene3D" id="2.60.120.200">
    <property type="match status" value="4"/>
</dbReference>
<dbReference type="InterPro" id="IPR010221">
    <property type="entry name" value="VCBS_dom"/>
</dbReference>